<feature type="compositionally biased region" description="Low complexity" evidence="3">
    <location>
        <begin position="476"/>
        <end position="485"/>
    </location>
</feature>
<dbReference type="Proteomes" id="UP001187415">
    <property type="component" value="Unassembled WGS sequence"/>
</dbReference>
<feature type="compositionally biased region" description="Basic and acidic residues" evidence="3">
    <location>
        <begin position="1248"/>
        <end position="1257"/>
    </location>
</feature>
<dbReference type="InterPro" id="IPR036865">
    <property type="entry name" value="CRAL-TRIO_dom_sf"/>
</dbReference>
<dbReference type="InterPro" id="IPR001251">
    <property type="entry name" value="CRAL-TRIO_dom"/>
</dbReference>
<feature type="region of interest" description="Disordered" evidence="3">
    <location>
        <begin position="1348"/>
        <end position="1384"/>
    </location>
</feature>
<feature type="compositionally biased region" description="Acidic residues" evidence="3">
    <location>
        <begin position="1845"/>
        <end position="1875"/>
    </location>
</feature>
<evidence type="ECO:0000256" key="3">
    <source>
        <dbReference type="SAM" id="MobiDB-lite"/>
    </source>
</evidence>
<dbReference type="Pfam" id="PF13716">
    <property type="entry name" value="CRAL_TRIO_2"/>
    <property type="match status" value="1"/>
</dbReference>
<proteinExistence type="predicted"/>
<sequence length="2101" mass="229760">MDEYLRKVQSRVGADASEDPVHAVLGGPEPDVDTVAATLCLALHLSQKEKTGGVCVPVLRSRRSDPVLPTETVRYLQSVKISAKLLLWKEDVDFLKLHRAGKLTLTLLRDGLLESSEYPTLESSILRVVHHDGQQDAGDDGASSAVTTVTREILQEAAEHIRASLGETLGEALRLQSEALWTKHGHQSAQLEELKRSLEQWSHVTAGAYDEAKLKHLEQLLTMELKEFSDGEMTLALSSVTTDKEDLHGYVDGLKFFSHQHGYDGLVVLLSINDSVHHPRQQMVIYSNNTNVLNQICSELEESSSWSLSGELETRESLQVYHIPINTSSSILTPPLLEEEIQGFLKDFVERRNTILACHPSSRTSSTEGVAGSVEFSQGSSGINDMDGSDIERAEGGSGEAVAIARVMADGEEDTGGVGVSTGGELVSPDSGMTTIRSSRSSKESSVFLSDDSPVGDFLAGAGQAGGPGGLFLRNPSPLGLSSLSPPVPPERRKHRSNRSRTDNIDLFSFDPLHTSDNLIPAGREMANLEVREDEGERRGGSSSLSELEELSLLDFSAPNSLGELESRNSSIDHHGQIHGNGMVETVVPPTPVNSLVGSRPPSSCGVRFFPEDVVERINGLQHKDSVSSSLSETWDELGFETQGALSTSDNYAWNRATQSVSPQNIVEEAEGKESGVDITKIESREDILKSENAHQKAKSLGPQLSLITEQTGSYDNWNPDSILKDQWNPVSLADLQLTPPDDEATGKGKATVTGVKEKFSSLSRKKAILNTLTPETSKEEDEGSQEKKGDRQMELLDFWTYSAQKGFLKSDSGTTTSYPESLDMWNMTIRDDSLSPLTTPDNLSENSGSFCGMNSNVLGVTSAESPIGFSNGGMEMWNTTIREDSSSTIASPEGPENVKDLCHTGSLDASESPTTHTRKQGEGLNAIEEESGKGKVIIETLKEEGWRGTEQNVKIVIEDIAAEDKIQGEETENKYTLSSVQSQESVIQISAFEHSEDKTSPAQGNNMWDLPIPGMVTSTSEYDNVGAGAWSLTSSPEHYACPVVDLIQLEEQSSPFIAVTKPVPMGNLGKTEYRTVISEEEQPAKQMFLFEGTSEFYHMSRSGQSSVESKYDNKSSEGSVEADWMDHSPFVMVDSSSTSQKIKTLYHSSPEEAAETKIQCDQPSPRSTANWNIVVSKKHDALGSSSHDLTNKTDQSEDGPAIESHGGSNKEENGNLEAKITETMSLSSSSGGERDTLKYSPESLHPGSRDELRSNSDGDSSSGLEMEYIIVSGTVKEAEREWHDRPDRQSKGTRKSMETFSILSYAATVLQTQAQDAHQRRQTIGATDNADTQQNQDLSTHYQASLDNTSEQQDTVSSAHATNEAAEAASHSQTQAEDSKSSIIARSVSPSLRYPVDHFLKTREEVYVHSQISMEDSDEGGQSPSAPPPCPTSLGDFQVWEGQLVKQEIPQTTSETHSPVLTNSSVSHGSSSIGTPLSESGVPADRSLGLPFSGDLMEEENDGEDQDEDTDRVQTALPKCISEAHSKGEEKEQLASPDLLSFSEKVIGGPSFQQRDTPTLKTLEKTVNYYNGHAVWAVGQDKQLTEQKIGDHDASQDLRGRCQDVTSQQPSQPASENAAYQWTGTETVSQGQTQCGYNYHHIDQRTENQSGHSNGGGTKSNSQQNTTDVYAEFTSDATTVQYRLEQADNYYEGGFNTEFSLDDPNSKNIAEIHCGDDSSSMHASGLQEFPQYEADDRSHCETDHAHYQLDGHSFYQSDVQPESEDHAQYVPEGYVHFLLSRQSQQALGPAGMTVASSEDTAEETDNREDPPSSASAGSNQRRKLAAPPMSVSLDRSEGSLLSDDALDTEDEALDTGDDLDVNIDEQDTPDEGDSLEFNTHGDSEESSLDAGAASNGAVAGRGAAAESRDSKLWRSVVIGEQEHRIDMKSIEPYKRVISHGGYYAEQNAIIVFAACFLPDSDCANYNYVMENLFLYVISTLELMVAEDYMIVYLNGATPRRRMPGFTWMKKCYQMIDRRLKKNLKMFIIVHPSWFIRTLLGITRPFISSKFSSKIKYVNSLQELGEIIPMEYVHIPPSIIKLDTDLQDTAAKADKKRNSAV</sequence>
<feature type="region of interest" description="Disordered" evidence="3">
    <location>
        <begin position="1148"/>
        <end position="1169"/>
    </location>
</feature>
<dbReference type="PANTHER" id="PTHR12112">
    <property type="entry name" value="BNIP - RELATED"/>
    <property type="match status" value="1"/>
</dbReference>
<comment type="caution">
    <text evidence="5">The sequence shown here is derived from an EMBL/GenBank/DDBJ whole genome shotgun (WGS) entry which is preliminary data.</text>
</comment>
<evidence type="ECO:0000313" key="6">
    <source>
        <dbReference type="Proteomes" id="UP001187415"/>
    </source>
</evidence>
<feature type="compositionally biased region" description="Polar residues" evidence="3">
    <location>
        <begin position="1374"/>
        <end position="1384"/>
    </location>
</feature>
<feature type="domain" description="CRAL-TRIO" evidence="4">
    <location>
        <begin position="1927"/>
        <end position="2087"/>
    </location>
</feature>
<name>A0AA88MJS1_CHASR</name>
<dbReference type="EMBL" id="JAUPFM010000011">
    <property type="protein sequence ID" value="KAK2837207.1"/>
    <property type="molecule type" value="Genomic_DNA"/>
</dbReference>
<feature type="region of interest" description="Disordered" evidence="3">
    <location>
        <begin position="413"/>
        <end position="451"/>
    </location>
</feature>
<feature type="compositionally biased region" description="Polar residues" evidence="3">
    <location>
        <begin position="1223"/>
        <end position="1232"/>
    </location>
</feature>
<protein>
    <recommendedName>
        <fullName evidence="4">CRAL-TRIO domain-containing protein</fullName>
    </recommendedName>
</protein>
<evidence type="ECO:0000259" key="4">
    <source>
        <dbReference type="PROSITE" id="PS50191"/>
    </source>
</evidence>
<dbReference type="FunFam" id="3.40.525.10:FF:000001">
    <property type="entry name" value="BCL2/adenovirus E1B protein-interacting protein 2"/>
    <property type="match status" value="1"/>
</dbReference>
<feature type="compositionally biased region" description="Polar residues" evidence="3">
    <location>
        <begin position="1348"/>
        <end position="1357"/>
    </location>
</feature>
<feature type="region of interest" description="Disordered" evidence="3">
    <location>
        <begin position="771"/>
        <end position="792"/>
    </location>
</feature>
<evidence type="ECO:0000313" key="5">
    <source>
        <dbReference type="EMBL" id="KAK2837207.1"/>
    </source>
</evidence>
<accession>A0AA88MJS1</accession>
<feature type="region of interest" description="Disordered" evidence="3">
    <location>
        <begin position="469"/>
        <end position="508"/>
    </location>
</feature>
<feature type="compositionally biased region" description="Acidic residues" evidence="3">
    <location>
        <begin position="1497"/>
        <end position="1511"/>
    </location>
</feature>
<organism evidence="5 6">
    <name type="scientific">Channa striata</name>
    <name type="common">Snakehead murrel</name>
    <name type="synonym">Ophicephalus striatus</name>
    <dbReference type="NCBI Taxonomy" id="64152"/>
    <lineage>
        <taxon>Eukaryota</taxon>
        <taxon>Metazoa</taxon>
        <taxon>Chordata</taxon>
        <taxon>Craniata</taxon>
        <taxon>Vertebrata</taxon>
        <taxon>Euteleostomi</taxon>
        <taxon>Actinopterygii</taxon>
        <taxon>Neopterygii</taxon>
        <taxon>Teleostei</taxon>
        <taxon>Neoteleostei</taxon>
        <taxon>Acanthomorphata</taxon>
        <taxon>Anabantaria</taxon>
        <taxon>Anabantiformes</taxon>
        <taxon>Channoidei</taxon>
        <taxon>Channidae</taxon>
        <taxon>Channa</taxon>
    </lineage>
</organism>
<reference evidence="5" key="1">
    <citation type="submission" date="2023-07" db="EMBL/GenBank/DDBJ databases">
        <title>Chromosome-level Genome Assembly of Striped Snakehead (Channa striata).</title>
        <authorList>
            <person name="Liu H."/>
        </authorList>
    </citation>
    <scope>NUCLEOTIDE SEQUENCE</scope>
    <source>
        <strain evidence="5">Gz</strain>
        <tissue evidence="5">Muscle</tissue>
    </source>
</reference>
<keyword evidence="2" id="KW-0963">Cytoplasm</keyword>
<feature type="compositionally biased region" description="Polar residues" evidence="3">
    <location>
        <begin position="1160"/>
        <end position="1169"/>
    </location>
</feature>
<evidence type="ECO:0000256" key="1">
    <source>
        <dbReference type="ARBA" id="ARBA00004496"/>
    </source>
</evidence>
<dbReference type="CDD" id="cd00170">
    <property type="entry name" value="SEC14"/>
    <property type="match status" value="1"/>
</dbReference>
<dbReference type="GO" id="GO:0005737">
    <property type="term" value="C:cytoplasm"/>
    <property type="evidence" value="ECO:0007669"/>
    <property type="project" value="UniProtKB-SubCell"/>
</dbReference>
<dbReference type="GO" id="GO:0006915">
    <property type="term" value="P:apoptotic process"/>
    <property type="evidence" value="ECO:0007669"/>
    <property type="project" value="TreeGrafter"/>
</dbReference>
<dbReference type="InterPro" id="IPR022181">
    <property type="entry name" value="Bcl2-/adenovirus-E1B"/>
</dbReference>
<feature type="region of interest" description="Disordered" evidence="3">
    <location>
        <begin position="1789"/>
        <end position="1903"/>
    </location>
</feature>
<dbReference type="Gene3D" id="3.90.1640.10">
    <property type="entry name" value="inorganic pyrophosphatase (n-terminal core)"/>
    <property type="match status" value="1"/>
</dbReference>
<dbReference type="SMART" id="SM00516">
    <property type="entry name" value="SEC14"/>
    <property type="match status" value="1"/>
</dbReference>
<gene>
    <name evidence="5" type="ORF">Q5P01_014419</name>
</gene>
<feature type="region of interest" description="Disordered" evidence="3">
    <location>
        <begin position="360"/>
        <end position="385"/>
    </location>
</feature>
<comment type="subcellular location">
    <subcellularLocation>
        <location evidence="1">Cytoplasm</location>
    </subcellularLocation>
</comment>
<evidence type="ECO:0000256" key="2">
    <source>
        <dbReference type="ARBA" id="ARBA00022490"/>
    </source>
</evidence>
<keyword evidence="6" id="KW-1185">Reference proteome</keyword>
<feature type="compositionally biased region" description="Polar residues" evidence="3">
    <location>
        <begin position="1451"/>
        <end position="1464"/>
    </location>
</feature>
<dbReference type="SUPFAM" id="SSF52087">
    <property type="entry name" value="CRAL/TRIO domain"/>
    <property type="match status" value="1"/>
</dbReference>
<dbReference type="PROSITE" id="PS50191">
    <property type="entry name" value="CRAL_TRIO"/>
    <property type="match status" value="1"/>
</dbReference>
<feature type="region of interest" description="Disordered" evidence="3">
    <location>
        <begin position="1451"/>
        <end position="1514"/>
    </location>
</feature>
<feature type="region of interest" description="Disordered" evidence="3">
    <location>
        <begin position="1183"/>
        <end position="1265"/>
    </location>
</feature>
<dbReference type="Pfam" id="PF12496">
    <property type="entry name" value="BNIP2"/>
    <property type="match status" value="1"/>
</dbReference>
<feature type="compositionally biased region" description="Low complexity" evidence="3">
    <location>
        <begin position="1358"/>
        <end position="1373"/>
    </location>
</feature>
<dbReference type="Gene3D" id="3.40.525.10">
    <property type="entry name" value="CRAL-TRIO lipid binding domain"/>
    <property type="match status" value="1"/>
</dbReference>
<dbReference type="PANTHER" id="PTHR12112:SF9">
    <property type="entry name" value="CAYTAXIN"/>
    <property type="match status" value="1"/>
</dbReference>